<name>A0A6G1E1X0_9ORYZ</name>
<dbReference type="AlphaFoldDB" id="A0A6G1E1X0"/>
<organism evidence="2 3">
    <name type="scientific">Oryza meyeriana var. granulata</name>
    <dbReference type="NCBI Taxonomy" id="110450"/>
    <lineage>
        <taxon>Eukaryota</taxon>
        <taxon>Viridiplantae</taxon>
        <taxon>Streptophyta</taxon>
        <taxon>Embryophyta</taxon>
        <taxon>Tracheophyta</taxon>
        <taxon>Spermatophyta</taxon>
        <taxon>Magnoliopsida</taxon>
        <taxon>Liliopsida</taxon>
        <taxon>Poales</taxon>
        <taxon>Poaceae</taxon>
        <taxon>BOP clade</taxon>
        <taxon>Oryzoideae</taxon>
        <taxon>Oryzeae</taxon>
        <taxon>Oryzinae</taxon>
        <taxon>Oryza</taxon>
        <taxon>Oryza meyeriana</taxon>
    </lineage>
</organism>
<proteinExistence type="predicted"/>
<sequence>MEPPYKANAGCGPATAATATEAAAAASRGVFGSGDRSGSAWSPRATRGVIVVLDFKVDARRTMEAAGDRRRCGGRERNRRYGLAGGDGACHGVVERGGGRAAIHWSFELDLDDKERGFRAWRVVAWGIN</sequence>
<dbReference type="EMBL" id="SPHZ02000005">
    <property type="protein sequence ID" value="KAF0918769.1"/>
    <property type="molecule type" value="Genomic_DNA"/>
</dbReference>
<evidence type="ECO:0000313" key="2">
    <source>
        <dbReference type="EMBL" id="KAF0918769.1"/>
    </source>
</evidence>
<dbReference type="EMBL" id="SPHZ02000006">
    <property type="protein sequence ID" value="KAF0914893.1"/>
    <property type="molecule type" value="Genomic_DNA"/>
</dbReference>
<accession>A0A6G1E1X0</accession>
<evidence type="ECO:0000313" key="1">
    <source>
        <dbReference type="EMBL" id="KAF0914893.1"/>
    </source>
</evidence>
<dbReference type="Proteomes" id="UP000479710">
    <property type="component" value="Unassembled WGS sequence"/>
</dbReference>
<keyword evidence="3" id="KW-1185">Reference proteome</keyword>
<comment type="caution">
    <text evidence="2">The sequence shown here is derived from an EMBL/GenBank/DDBJ whole genome shotgun (WGS) entry which is preliminary data.</text>
</comment>
<evidence type="ECO:0000313" key="3">
    <source>
        <dbReference type="Proteomes" id="UP000479710"/>
    </source>
</evidence>
<protein>
    <submittedName>
        <fullName evidence="2">Uncharacterized protein</fullName>
    </submittedName>
</protein>
<gene>
    <name evidence="2" type="ORF">E2562_026150</name>
    <name evidence="1" type="ORF">E2562_032809</name>
</gene>
<reference evidence="2 3" key="1">
    <citation type="submission" date="2019-11" db="EMBL/GenBank/DDBJ databases">
        <title>Whole genome sequence of Oryza granulata.</title>
        <authorList>
            <person name="Li W."/>
        </authorList>
    </citation>
    <scope>NUCLEOTIDE SEQUENCE [LARGE SCALE GENOMIC DNA]</scope>
    <source>
        <strain evidence="3">cv. Menghai</strain>
        <tissue evidence="2">Leaf</tissue>
    </source>
</reference>